<evidence type="ECO:0000313" key="1">
    <source>
        <dbReference type="EMBL" id="MFC5910735.1"/>
    </source>
</evidence>
<protein>
    <submittedName>
        <fullName evidence="1">Uncharacterized protein</fullName>
    </submittedName>
</protein>
<name>A0ABW1G9Z8_9ACTN</name>
<dbReference type="RefSeq" id="WP_380588453.1">
    <property type="nucleotide sequence ID" value="NZ_JBHSQJ010000131.1"/>
</dbReference>
<sequence length="61" mass="6790">MPGGEMVSWDDYLAQSGDGEDFAAEVQADIVEQAEEFEAETVAEMQEQVEEFNESIWDSAV</sequence>
<reference evidence="2" key="1">
    <citation type="journal article" date="2019" name="Int. J. Syst. Evol. Microbiol.">
        <title>The Global Catalogue of Microorganisms (GCM) 10K type strain sequencing project: providing services to taxonomists for standard genome sequencing and annotation.</title>
        <authorList>
            <consortium name="The Broad Institute Genomics Platform"/>
            <consortium name="The Broad Institute Genome Sequencing Center for Infectious Disease"/>
            <person name="Wu L."/>
            <person name="Ma J."/>
        </authorList>
    </citation>
    <scope>NUCLEOTIDE SEQUENCE [LARGE SCALE GENOMIC DNA]</scope>
    <source>
        <strain evidence="2">JCM 4816</strain>
    </source>
</reference>
<dbReference type="Proteomes" id="UP001596174">
    <property type="component" value="Unassembled WGS sequence"/>
</dbReference>
<evidence type="ECO:0000313" key="2">
    <source>
        <dbReference type="Proteomes" id="UP001596174"/>
    </source>
</evidence>
<comment type="caution">
    <text evidence="1">The sequence shown here is derived from an EMBL/GenBank/DDBJ whole genome shotgun (WGS) entry which is preliminary data.</text>
</comment>
<gene>
    <name evidence="1" type="ORF">ACFP3V_26455</name>
</gene>
<organism evidence="1 2">
    <name type="scientific">Streptacidiphilus monticola</name>
    <dbReference type="NCBI Taxonomy" id="2161674"/>
    <lineage>
        <taxon>Bacteria</taxon>
        <taxon>Bacillati</taxon>
        <taxon>Actinomycetota</taxon>
        <taxon>Actinomycetes</taxon>
        <taxon>Kitasatosporales</taxon>
        <taxon>Streptomycetaceae</taxon>
        <taxon>Streptacidiphilus</taxon>
    </lineage>
</organism>
<dbReference type="EMBL" id="JBHSQJ010000131">
    <property type="protein sequence ID" value="MFC5910735.1"/>
    <property type="molecule type" value="Genomic_DNA"/>
</dbReference>
<keyword evidence="2" id="KW-1185">Reference proteome</keyword>
<accession>A0ABW1G9Z8</accession>
<proteinExistence type="predicted"/>